<evidence type="ECO:0000256" key="6">
    <source>
        <dbReference type="ARBA" id="ARBA00022860"/>
    </source>
</evidence>
<dbReference type="SUPFAM" id="SSF48403">
    <property type="entry name" value="Ankyrin repeat"/>
    <property type="match status" value="1"/>
</dbReference>
<dbReference type="GO" id="GO:0005516">
    <property type="term" value="F:calmodulin binding"/>
    <property type="evidence" value="ECO:0007669"/>
    <property type="project" value="UniProtKB-KW"/>
</dbReference>
<dbReference type="GO" id="GO:0009409">
    <property type="term" value="P:response to cold"/>
    <property type="evidence" value="ECO:0007669"/>
    <property type="project" value="UniProtKB-ARBA"/>
</dbReference>
<comment type="similarity">
    <text evidence="2">Belongs to the CAMTA family.</text>
</comment>
<dbReference type="PROSITE" id="PS50088">
    <property type="entry name" value="ANK_REPEAT"/>
    <property type="match status" value="1"/>
</dbReference>
<dbReference type="SMART" id="SM01076">
    <property type="entry name" value="CG-1"/>
    <property type="match status" value="1"/>
</dbReference>
<evidence type="ECO:0000259" key="15">
    <source>
        <dbReference type="PROSITE" id="PS51437"/>
    </source>
</evidence>
<dbReference type="OMA" id="ESAWACM"/>
<keyword evidence="7" id="KW-0805">Transcription regulation</keyword>
<accession>A0A834Y9G4</accession>
<reference evidence="16 17" key="1">
    <citation type="submission" date="2020-04" db="EMBL/GenBank/DDBJ databases">
        <title>Plant Genome Project.</title>
        <authorList>
            <person name="Zhang R.-G."/>
        </authorList>
    </citation>
    <scope>NUCLEOTIDE SEQUENCE [LARGE SCALE GENOMIC DNA]</scope>
    <source>
        <strain evidence="16">YNK0</strain>
        <tissue evidence="16">Leaf</tissue>
    </source>
</reference>
<dbReference type="FunFam" id="1.20.5.190:FF:000003">
    <property type="entry name" value="Calmodulin-binding transcription activator 2"/>
    <property type="match status" value="1"/>
</dbReference>
<evidence type="ECO:0000256" key="14">
    <source>
        <dbReference type="PROSITE-ProRule" id="PRU00023"/>
    </source>
</evidence>
<dbReference type="Gene3D" id="1.25.40.20">
    <property type="entry name" value="Ankyrin repeat-containing domain"/>
    <property type="match status" value="1"/>
</dbReference>
<dbReference type="GO" id="GO:0003712">
    <property type="term" value="F:transcription coregulator activity"/>
    <property type="evidence" value="ECO:0007669"/>
    <property type="project" value="TreeGrafter"/>
</dbReference>
<dbReference type="GO" id="GO:0005634">
    <property type="term" value="C:nucleus"/>
    <property type="evidence" value="ECO:0007669"/>
    <property type="project" value="UniProtKB-SubCell"/>
</dbReference>
<dbReference type="CDD" id="cd00102">
    <property type="entry name" value="IPT"/>
    <property type="match status" value="1"/>
</dbReference>
<feature type="domain" description="CG-1" evidence="15">
    <location>
        <begin position="39"/>
        <end position="164"/>
    </location>
</feature>
<dbReference type="Gene3D" id="2.60.40.10">
    <property type="entry name" value="Immunoglobulins"/>
    <property type="match status" value="1"/>
</dbReference>
<dbReference type="PANTHER" id="PTHR23335">
    <property type="entry name" value="CALMODULIN-BINDING TRANSCRIPTION ACTIVATOR CAMTA"/>
    <property type="match status" value="1"/>
</dbReference>
<evidence type="ECO:0000256" key="3">
    <source>
        <dbReference type="ARBA" id="ARBA00022553"/>
    </source>
</evidence>
<keyword evidence="17" id="KW-1185">Reference proteome</keyword>
<keyword evidence="5" id="KW-0106">Calcium</keyword>
<dbReference type="Pfam" id="PF00612">
    <property type="entry name" value="IQ"/>
    <property type="match status" value="3"/>
</dbReference>
<dbReference type="OrthoDB" id="407555at2759"/>
<sequence length="993" mass="110572">MILLSSFVASAEYGTNAAASFVLLQDPQGLKTMQSGFDINELAQEAQNRWLKPAEVLVILQNHENHKLTLEPPQKPPSGSLFLFNKRVLRFFRKDGHSWRKKKDGRTVGEAHERLKGQHNAGTISRLSAGSSSAFSQSPSFYSAQNAGCTSEVNEIYEPCRNSSSPASVEVNSELVIRKNGMDHWDVTDILGEFSSSSEPEVSHALQRLKEQLSLNDDSLEEAFPSFCGQNEKAKDLGVLDYERVISKHDECYEEYAVMQDNSNNSVLLQNAEPLTGLFSAGDYGKHHYQPFGPEYTIERKESPSWKQVLELSRNSTQMDSQEKYFYTSDVNEKPLSSVEWEKIPANPAEKQENWPSQSLDFGGNNAENWSTYHPTSESNLTLQLSAARQFLLGSDNLIVSPTSMSPLQEVENSKISTYSSGLSTHEANPDYYAVWSDQESQFGIPLGVDLSLTIAQKQRFTIREISPEWGYATEDTKVIITGSFLCDPSECTWTCMFGDIEVPLQIIQEGVLSCRAPSHVPGKVTLCITCGNRESCSEVREFEYHTKPRSSAHYNSLHTEVTKSPEELLLLVRFSQMLLCAPSVNSVMELRKLKPDEDSWGHIIDALLVGSGTPSSTMDWLLQELLKDKLQQWLSSRNQKEGDMPGCSMSKKEQGIIHMVSGLGFEWALNPILNSGVNINFRDVNGWTALHWAARFGREKMIAALIAAGASAWAVTDPSSHDRAGKTPASIASTSGHKGLAGYLSEMALTGHLSSLTLEESELSKDAAAMGAEITVSISKESLSATEDQLSLEDSLAAVRNATQAATRIQSAFRAHSFRRRQQIDADAASSDEYGITPGEIHGLSAASKLAFGKFHAHKLDTAALSIQKKYRGWKGRKDYQALRQKVVKIQAHVRGHQVRQKYKVICWAVGVLDKAVLRWRRRGIGLRGFRLESEAINESEDEDFLKVFRKQKVDMAIDEAVSRVLSMVESPEARQQYRRILESYRQAKVNG</sequence>
<dbReference type="InterPro" id="IPR027417">
    <property type="entry name" value="P-loop_NTPase"/>
</dbReference>
<evidence type="ECO:0000256" key="9">
    <source>
        <dbReference type="ARBA" id="ARBA00023054"/>
    </source>
</evidence>
<dbReference type="Gene3D" id="1.20.5.190">
    <property type="match status" value="1"/>
</dbReference>
<dbReference type="Proteomes" id="UP000655225">
    <property type="component" value="Unassembled WGS sequence"/>
</dbReference>
<dbReference type="SUPFAM" id="SSF81296">
    <property type="entry name" value="E set domains"/>
    <property type="match status" value="1"/>
</dbReference>
<dbReference type="InterPro" id="IPR002110">
    <property type="entry name" value="Ankyrin_rpt"/>
</dbReference>
<dbReference type="InterPro" id="IPR005559">
    <property type="entry name" value="CG-1_dom"/>
</dbReference>
<dbReference type="InterPro" id="IPR002909">
    <property type="entry name" value="IPT_dom"/>
</dbReference>
<dbReference type="Pfam" id="PF01833">
    <property type="entry name" value="TIG"/>
    <property type="match status" value="1"/>
</dbReference>
<dbReference type="Pfam" id="PF03859">
    <property type="entry name" value="CG-1"/>
    <property type="match status" value="1"/>
</dbReference>
<dbReference type="SMART" id="SM00248">
    <property type="entry name" value="ANK"/>
    <property type="match status" value="1"/>
</dbReference>
<dbReference type="PROSITE" id="PS51437">
    <property type="entry name" value="CG_1"/>
    <property type="match status" value="1"/>
</dbReference>
<organism evidence="16 17">
    <name type="scientific">Tetracentron sinense</name>
    <name type="common">Spur-leaf</name>
    <dbReference type="NCBI Taxonomy" id="13715"/>
    <lineage>
        <taxon>Eukaryota</taxon>
        <taxon>Viridiplantae</taxon>
        <taxon>Streptophyta</taxon>
        <taxon>Embryophyta</taxon>
        <taxon>Tracheophyta</taxon>
        <taxon>Spermatophyta</taxon>
        <taxon>Magnoliopsida</taxon>
        <taxon>Trochodendrales</taxon>
        <taxon>Trochodendraceae</taxon>
        <taxon>Tetracentron</taxon>
    </lineage>
</organism>
<evidence type="ECO:0000256" key="5">
    <source>
        <dbReference type="ARBA" id="ARBA00022837"/>
    </source>
</evidence>
<dbReference type="EMBL" id="JABCRI010000023">
    <property type="protein sequence ID" value="KAF8378021.1"/>
    <property type="molecule type" value="Genomic_DNA"/>
</dbReference>
<dbReference type="SMART" id="SM00015">
    <property type="entry name" value="IQ"/>
    <property type="match status" value="3"/>
</dbReference>
<dbReference type="GO" id="GO:0003690">
    <property type="term" value="F:double-stranded DNA binding"/>
    <property type="evidence" value="ECO:0007669"/>
    <property type="project" value="TreeGrafter"/>
</dbReference>
<evidence type="ECO:0000256" key="2">
    <source>
        <dbReference type="ARBA" id="ARBA00008267"/>
    </source>
</evidence>
<dbReference type="PROSITE" id="PS50096">
    <property type="entry name" value="IQ"/>
    <property type="match status" value="3"/>
</dbReference>
<dbReference type="InterPro" id="IPR000048">
    <property type="entry name" value="IQ_motif_EF-hand-BS"/>
</dbReference>
<keyword evidence="13" id="KW-0539">Nucleus</keyword>
<evidence type="ECO:0000256" key="7">
    <source>
        <dbReference type="ARBA" id="ARBA00023015"/>
    </source>
</evidence>
<keyword evidence="11" id="KW-0010">Activator</keyword>
<dbReference type="SUPFAM" id="SSF52540">
    <property type="entry name" value="P-loop containing nucleoside triphosphate hydrolases"/>
    <property type="match status" value="1"/>
</dbReference>
<dbReference type="PANTHER" id="PTHR23335:SF1">
    <property type="entry name" value="CALMODULIN-BINDING TRANSCRIPTION ACTIVATOR, ISOFORM F"/>
    <property type="match status" value="1"/>
</dbReference>
<dbReference type="InterPro" id="IPR036770">
    <property type="entry name" value="Ankyrin_rpt-contain_sf"/>
</dbReference>
<keyword evidence="4" id="KW-0677">Repeat</keyword>
<protein>
    <recommendedName>
        <fullName evidence="15">CG-1 domain-containing protein</fullName>
    </recommendedName>
</protein>
<dbReference type="InterPro" id="IPR013783">
    <property type="entry name" value="Ig-like_fold"/>
</dbReference>
<name>A0A834Y9G4_TETSI</name>
<comment type="subcellular location">
    <subcellularLocation>
        <location evidence="1">Nucleus</location>
    </subcellularLocation>
</comment>
<keyword evidence="8 14" id="KW-0040">ANK repeat</keyword>
<evidence type="ECO:0000256" key="10">
    <source>
        <dbReference type="ARBA" id="ARBA00023125"/>
    </source>
</evidence>
<keyword evidence="3" id="KW-0597">Phosphoprotein</keyword>
<dbReference type="GO" id="GO:0006357">
    <property type="term" value="P:regulation of transcription by RNA polymerase II"/>
    <property type="evidence" value="ECO:0007669"/>
    <property type="project" value="TreeGrafter"/>
</dbReference>
<keyword evidence="9" id="KW-0175">Coiled coil</keyword>
<evidence type="ECO:0000313" key="16">
    <source>
        <dbReference type="EMBL" id="KAF8378021.1"/>
    </source>
</evidence>
<evidence type="ECO:0000313" key="17">
    <source>
        <dbReference type="Proteomes" id="UP000655225"/>
    </source>
</evidence>
<evidence type="ECO:0000256" key="13">
    <source>
        <dbReference type="ARBA" id="ARBA00023242"/>
    </source>
</evidence>
<keyword evidence="10" id="KW-0238">DNA-binding</keyword>
<evidence type="ECO:0000256" key="11">
    <source>
        <dbReference type="ARBA" id="ARBA00023159"/>
    </source>
</evidence>
<feature type="repeat" description="ANK" evidence="14">
    <location>
        <begin position="686"/>
        <end position="718"/>
    </location>
</feature>
<evidence type="ECO:0000256" key="1">
    <source>
        <dbReference type="ARBA" id="ARBA00004123"/>
    </source>
</evidence>
<dbReference type="FunFam" id="2.60.40.10:FF:000314">
    <property type="entry name" value="Calmodulin-binding transcription activator 2"/>
    <property type="match status" value="1"/>
</dbReference>
<dbReference type="AlphaFoldDB" id="A0A834Y9G4"/>
<keyword evidence="6" id="KW-0112">Calmodulin-binding</keyword>
<dbReference type="Pfam" id="PF12796">
    <property type="entry name" value="Ank_2"/>
    <property type="match status" value="1"/>
</dbReference>
<evidence type="ECO:0000256" key="8">
    <source>
        <dbReference type="ARBA" id="ARBA00023043"/>
    </source>
</evidence>
<comment type="caution">
    <text evidence="16">The sequence shown here is derived from an EMBL/GenBank/DDBJ whole genome shotgun (WGS) entry which is preliminary data.</text>
</comment>
<keyword evidence="12" id="KW-0804">Transcription</keyword>
<proteinExistence type="inferred from homology"/>
<gene>
    <name evidence="16" type="ORF">HHK36_029354</name>
</gene>
<dbReference type="PROSITE" id="PS50297">
    <property type="entry name" value="ANK_REP_REGION"/>
    <property type="match status" value="1"/>
</dbReference>
<dbReference type="InterPro" id="IPR014756">
    <property type="entry name" value="Ig_E-set"/>
</dbReference>
<evidence type="ECO:0000256" key="4">
    <source>
        <dbReference type="ARBA" id="ARBA00022737"/>
    </source>
</evidence>
<evidence type="ECO:0000256" key="12">
    <source>
        <dbReference type="ARBA" id="ARBA00023163"/>
    </source>
</evidence>